<keyword evidence="2" id="KW-0863">Zinc-finger</keyword>
<dbReference type="SMART" id="SM00451">
    <property type="entry name" value="ZnF_U1"/>
    <property type="match status" value="1"/>
</dbReference>
<feature type="region of interest" description="Disordered" evidence="4">
    <location>
        <begin position="86"/>
        <end position="127"/>
    </location>
</feature>
<evidence type="ECO:0000259" key="5">
    <source>
        <dbReference type="SMART" id="SM00451"/>
    </source>
</evidence>
<dbReference type="EMBL" id="BLLF01000559">
    <property type="protein sequence ID" value="GFH12966.1"/>
    <property type="molecule type" value="Genomic_DNA"/>
</dbReference>
<keyword evidence="3" id="KW-0862">Zinc</keyword>
<evidence type="ECO:0000313" key="6">
    <source>
        <dbReference type="EMBL" id="GFH12966.1"/>
    </source>
</evidence>
<feature type="compositionally biased region" description="Polar residues" evidence="4">
    <location>
        <begin position="116"/>
        <end position="127"/>
    </location>
</feature>
<comment type="caution">
    <text evidence="6">The sequence shown here is derived from an EMBL/GenBank/DDBJ whole genome shotgun (WGS) entry which is preliminary data.</text>
</comment>
<evidence type="ECO:0000256" key="3">
    <source>
        <dbReference type="ARBA" id="ARBA00022833"/>
    </source>
</evidence>
<dbReference type="SUPFAM" id="SSF57667">
    <property type="entry name" value="beta-beta-alpha zinc fingers"/>
    <property type="match status" value="1"/>
</dbReference>
<gene>
    <name evidence="6" type="ORF">HaLaN_08756</name>
</gene>
<dbReference type="GO" id="GO:0000398">
    <property type="term" value="P:mRNA splicing, via spliceosome"/>
    <property type="evidence" value="ECO:0007669"/>
    <property type="project" value="InterPro"/>
</dbReference>
<proteinExistence type="predicted"/>
<feature type="compositionally biased region" description="Basic and acidic residues" evidence="4">
    <location>
        <begin position="99"/>
        <end position="113"/>
    </location>
</feature>
<dbReference type="GO" id="GO:0008270">
    <property type="term" value="F:zinc ion binding"/>
    <property type="evidence" value="ECO:0007669"/>
    <property type="project" value="UniProtKB-KW"/>
</dbReference>
<feature type="non-terminal residue" evidence="6">
    <location>
        <position position="1"/>
    </location>
</feature>
<dbReference type="Pfam" id="PF06220">
    <property type="entry name" value="zf-U1"/>
    <property type="match status" value="1"/>
</dbReference>
<protein>
    <submittedName>
        <fullName evidence="6">Matrin-type domain-containing protein</fullName>
    </submittedName>
</protein>
<feature type="domain" description="U1-type" evidence="5">
    <location>
        <begin position="64"/>
        <end position="99"/>
    </location>
</feature>
<sequence>MSCAMSLHINNLSRKPYDGRRISLHYVQYLAVNWWPETSQPPPSSPHHLLRPGSTLSSSAWRSNAMHWCDVCKCWLNDTKAAKAHHEQGMGHKANLARKLRDMARKAEDEKRQKVQVANSLSRIEEQ</sequence>
<dbReference type="PANTHER" id="PTHR13173:SF10">
    <property type="entry name" value="WW DOMAIN-BINDING PROTEIN 4"/>
    <property type="match status" value="1"/>
</dbReference>
<organism evidence="6 7">
    <name type="scientific">Haematococcus lacustris</name>
    <name type="common">Green alga</name>
    <name type="synonym">Haematococcus pluvialis</name>
    <dbReference type="NCBI Taxonomy" id="44745"/>
    <lineage>
        <taxon>Eukaryota</taxon>
        <taxon>Viridiplantae</taxon>
        <taxon>Chlorophyta</taxon>
        <taxon>core chlorophytes</taxon>
        <taxon>Chlorophyceae</taxon>
        <taxon>CS clade</taxon>
        <taxon>Chlamydomonadales</taxon>
        <taxon>Haematococcaceae</taxon>
        <taxon>Haematococcus</taxon>
    </lineage>
</organism>
<keyword evidence="7" id="KW-1185">Reference proteome</keyword>
<dbReference type="GO" id="GO:0003723">
    <property type="term" value="F:RNA binding"/>
    <property type="evidence" value="ECO:0007669"/>
    <property type="project" value="TreeGrafter"/>
</dbReference>
<dbReference type="InterPro" id="IPR003604">
    <property type="entry name" value="Matrin/U1-like-C_Znf_C2H2"/>
</dbReference>
<name>A0A699Z114_HAELA</name>
<dbReference type="InterPro" id="IPR013085">
    <property type="entry name" value="U1-CZ_Znf_C2H2"/>
</dbReference>
<dbReference type="InterPro" id="IPR040023">
    <property type="entry name" value="WBP4"/>
</dbReference>
<evidence type="ECO:0000256" key="1">
    <source>
        <dbReference type="ARBA" id="ARBA00022723"/>
    </source>
</evidence>
<keyword evidence="1" id="KW-0479">Metal-binding</keyword>
<evidence type="ECO:0000313" key="7">
    <source>
        <dbReference type="Proteomes" id="UP000485058"/>
    </source>
</evidence>
<reference evidence="6 7" key="1">
    <citation type="submission" date="2020-02" db="EMBL/GenBank/DDBJ databases">
        <title>Draft genome sequence of Haematococcus lacustris strain NIES-144.</title>
        <authorList>
            <person name="Morimoto D."/>
            <person name="Nakagawa S."/>
            <person name="Yoshida T."/>
            <person name="Sawayama S."/>
        </authorList>
    </citation>
    <scope>NUCLEOTIDE SEQUENCE [LARGE SCALE GENOMIC DNA]</scope>
    <source>
        <strain evidence="6 7">NIES-144</strain>
    </source>
</reference>
<accession>A0A699Z114</accession>
<feature type="non-terminal residue" evidence="6">
    <location>
        <position position="127"/>
    </location>
</feature>
<dbReference type="GO" id="GO:0071011">
    <property type="term" value="C:precatalytic spliceosome"/>
    <property type="evidence" value="ECO:0007669"/>
    <property type="project" value="TreeGrafter"/>
</dbReference>
<evidence type="ECO:0000256" key="2">
    <source>
        <dbReference type="ARBA" id="ARBA00022771"/>
    </source>
</evidence>
<dbReference type="Proteomes" id="UP000485058">
    <property type="component" value="Unassembled WGS sequence"/>
</dbReference>
<dbReference type="PANTHER" id="PTHR13173">
    <property type="entry name" value="WW DOMAIN BINDING PROTEIN 4"/>
    <property type="match status" value="1"/>
</dbReference>
<dbReference type="InterPro" id="IPR036236">
    <property type="entry name" value="Znf_C2H2_sf"/>
</dbReference>
<dbReference type="AlphaFoldDB" id="A0A699Z114"/>
<evidence type="ECO:0000256" key="4">
    <source>
        <dbReference type="SAM" id="MobiDB-lite"/>
    </source>
</evidence>
<dbReference type="Gene3D" id="3.30.160.60">
    <property type="entry name" value="Classic Zinc Finger"/>
    <property type="match status" value="1"/>
</dbReference>